<dbReference type="Proteomes" id="UP000053766">
    <property type="component" value="Unassembled WGS sequence"/>
</dbReference>
<feature type="region of interest" description="Disordered" evidence="1">
    <location>
        <begin position="214"/>
        <end position="242"/>
    </location>
</feature>
<keyword evidence="2" id="KW-0472">Membrane</keyword>
<proteinExistence type="predicted"/>
<feature type="compositionally biased region" description="Low complexity" evidence="1">
    <location>
        <begin position="172"/>
        <end position="193"/>
    </location>
</feature>
<sequence length="1518" mass="171329">MTKKVNHGTICPVAICVVLFRFFLLFSCFCLCAKVLLKVPVMVCVCCRCCVCFKRSHRKSGDSEDDAYDIPGAKHIPKPVNRPRLQKSRVKQHRSVSHDVYCSVTKNSQVQNVSSPASVASFWNVPLDVDVVPLETKPFTVSIENLPWIDDDGTDPDCCRQKRKPGFRPLRGSSAPSTGTKATPTPTSSSSLIKLEKSKKKAMDKRANGGGFFQRWFGGSAQSQQDQNTASTPSRTTSPYRDENDYATIDRLRFGKRECHVLMIHLLIDQLRIRQRCSASASTRSQGTRSTQQSLTQLDEATLDLLRLSCEPDNTPITLSSSKRINPAADYLPKAASTSSVNKAVRTRDGGNLRPGDVFTWAADDDTRAIDHRLGNVSDVNRVHSSFLSPQMNRRNEFVSRSVTGSEFVDERQAYGLSPQPSRRRIEDIDGDTYTLPSNGFMGESPIGSPLTKHRQTGTISPASSRRTETIIDYEQKKRGPPVDGGNLRLGNVFTWAAEDGTRAIDHRLGDVSDVNRVHSSFLSPQMNRRNDFVSRSVTGSEFVDERQAYGLSPQQSRRRIEDIDGDTYTLPSNGFMGESPIGSPLAKHRQTGTISPASSRRTETIIDYEQKKRGPPVVRTTVEGKLKMEKIVGADLITVDSCVSSAWTVRDTVTNYKIKDGHSRFKITLIENGETKMEREATLEIPDFMNKKDYLTEVGQRLLKDLREDDDAVSAVTHVEVETIEDVTNILKTYVIGEQADDYTEEELVDALHYEVHTDRTPSPIEQKRIEKIYIDSLTVDEESHDLEKAEINILQEGHHFEDEGRHERVRRLESDESDEIITEVMCINAVVDCCLVKREDSSNFTVHIAVPLIQTISMILTRRRAHRREDFSKTVQIEQFEDEARKREQQLEEVVQKTIVHDVSASKNEKDAEADGGKYEMELQGQKLTGNAVIKRRMRTVDSESSEELPTPKTIVIQETNARGGQYGMEMEGVTLRGEKMFRHRSKKYESESEDSMHWDAGSPTIVDLIKKESDSFFDVVFETSNNYEPQAMCIRRVVIKTESCEMNSAFLLPKDNTEEVSVVLKTKTKSCETFCARELGEQYSSVIVSLQNFTKPGEKEKSAEKNLATVSHTKVQCSFREIIEEQAMMLCKYENISPITGEALILRREKNRHQASFYTSAAEIEHVTIQSVLNRLGDMLECQRSLKTPNVISNSAKLKEISIEYATNVLFLQKMHGIQDLYADATAKDKHIRNEFLRTRATSETSLMAQYALTRRTSFPLEMSTQTNIKTANISSSSFRSCASESRMISATLMFSKGVATQTTAIKVSDSNRQNTTTNIAEYGQVQEHCAVMLKNTGGIHGITSAALAEAVTGEFLIDIDTRTTNKNFHLTNYKTLLPPRGEAQILWPLAVLISASFHLSKLSEHCKLSDENIHQDLRIRRKDVNVDVTVYFLYKRVFGNFAMASLGIHLVEKVQKIYEQQLNKEVLRTSNEFYDTYTRHTMYSDKILQTTTVEDRFEEEEKTNVKKKVILYLA</sequence>
<keyword evidence="2" id="KW-1133">Transmembrane helix</keyword>
<protein>
    <submittedName>
        <fullName evidence="3">Uncharacterized protein</fullName>
    </submittedName>
</protein>
<dbReference type="EMBL" id="KN716371">
    <property type="protein sequence ID" value="KJH46062.1"/>
    <property type="molecule type" value="Genomic_DNA"/>
</dbReference>
<accession>A0A0D8XQN1</accession>
<organism evidence="3 4">
    <name type="scientific">Dictyocaulus viviparus</name>
    <name type="common">Bovine lungworm</name>
    <dbReference type="NCBI Taxonomy" id="29172"/>
    <lineage>
        <taxon>Eukaryota</taxon>
        <taxon>Metazoa</taxon>
        <taxon>Ecdysozoa</taxon>
        <taxon>Nematoda</taxon>
        <taxon>Chromadorea</taxon>
        <taxon>Rhabditida</taxon>
        <taxon>Rhabditina</taxon>
        <taxon>Rhabditomorpha</taxon>
        <taxon>Strongyloidea</taxon>
        <taxon>Metastrongylidae</taxon>
        <taxon>Dictyocaulus</taxon>
    </lineage>
</organism>
<keyword evidence="4" id="KW-1185">Reference proteome</keyword>
<gene>
    <name evidence="3" type="ORF">DICVIV_07872</name>
</gene>
<reference evidence="3 4" key="1">
    <citation type="submission" date="2013-11" db="EMBL/GenBank/DDBJ databases">
        <title>Draft genome of the bovine lungworm Dictyocaulus viviparus.</title>
        <authorList>
            <person name="Mitreva M."/>
        </authorList>
    </citation>
    <scope>NUCLEOTIDE SEQUENCE [LARGE SCALE GENOMIC DNA]</scope>
    <source>
        <strain evidence="3 4">HannoverDv2000</strain>
    </source>
</reference>
<keyword evidence="2" id="KW-0812">Transmembrane</keyword>
<feature type="region of interest" description="Disordered" evidence="1">
    <location>
        <begin position="581"/>
        <end position="601"/>
    </location>
</feature>
<feature type="compositionally biased region" description="Polar residues" evidence="1">
    <location>
        <begin position="220"/>
        <end position="239"/>
    </location>
</feature>
<evidence type="ECO:0000256" key="2">
    <source>
        <dbReference type="SAM" id="Phobius"/>
    </source>
</evidence>
<feature type="region of interest" description="Disordered" evidence="1">
    <location>
        <begin position="444"/>
        <end position="466"/>
    </location>
</feature>
<dbReference type="STRING" id="29172.A0A0D8XQN1"/>
<name>A0A0D8XQN1_DICVI</name>
<feature type="region of interest" description="Disordered" evidence="1">
    <location>
        <begin position="152"/>
        <end position="201"/>
    </location>
</feature>
<evidence type="ECO:0000313" key="4">
    <source>
        <dbReference type="Proteomes" id="UP000053766"/>
    </source>
</evidence>
<evidence type="ECO:0000313" key="3">
    <source>
        <dbReference type="EMBL" id="KJH46062.1"/>
    </source>
</evidence>
<feature type="transmembrane region" description="Helical" evidence="2">
    <location>
        <begin position="12"/>
        <end position="37"/>
    </location>
</feature>
<dbReference type="OrthoDB" id="5877978at2759"/>
<evidence type="ECO:0000256" key="1">
    <source>
        <dbReference type="SAM" id="MobiDB-lite"/>
    </source>
</evidence>
<reference evidence="4" key="2">
    <citation type="journal article" date="2016" name="Sci. Rep.">
        <title>Dictyocaulus viviparus genome, variome and transcriptome elucidate lungworm biology and support future intervention.</title>
        <authorList>
            <person name="McNulty S.N."/>
            <person name="Strube C."/>
            <person name="Rosa B.A."/>
            <person name="Martin J.C."/>
            <person name="Tyagi R."/>
            <person name="Choi Y.J."/>
            <person name="Wang Q."/>
            <person name="Hallsworth Pepin K."/>
            <person name="Zhang X."/>
            <person name="Ozersky P."/>
            <person name="Wilson R.K."/>
            <person name="Sternberg P.W."/>
            <person name="Gasser R.B."/>
            <person name="Mitreva M."/>
        </authorList>
    </citation>
    <scope>NUCLEOTIDE SEQUENCE [LARGE SCALE GENOMIC DNA]</scope>
    <source>
        <strain evidence="4">HannoverDv2000</strain>
    </source>
</reference>